<evidence type="ECO:0000313" key="6">
    <source>
        <dbReference type="Proteomes" id="UP000009170"/>
    </source>
</evidence>
<sequence>MRAFAGVLGRRAVIRARGVDAFDVIQGTMTCDVARCGRATYGAALTPNGKIVVDAFVAALDGDATRGTGEYVLDVDAAKMDETMKWLRRMSLRKRCVVEDAREAFDVVVSTRAEDGLAPDPRSRTASGVALGFRGVAAKSSSAAREDATFLHASHRIALGVGEGYEELGGTFPLECNFDALDAVSFSKGCYVGQENTARQRFRGAVRKRVAPVVLREGVGRERARELIGQSVVNERGDRVGEVIASVDGARALVRARVQFLRDALGDSDGVLRLRAGDHDATFTVPSWWPESYLASED</sequence>
<dbReference type="GO" id="GO:0016226">
    <property type="term" value="P:iron-sulfur cluster assembly"/>
    <property type="evidence" value="ECO:0007669"/>
    <property type="project" value="TreeGrafter"/>
</dbReference>
<protein>
    <submittedName>
        <fullName evidence="5">Glycine cleavage T-protein, N-terminal</fullName>
    </submittedName>
</protein>
<feature type="domain" description="CAF17 C-terminal" evidence="4">
    <location>
        <begin position="207"/>
        <end position="290"/>
    </location>
</feature>
<dbReference type="InterPro" id="IPR057460">
    <property type="entry name" value="CAF17_C"/>
</dbReference>
<dbReference type="PANTHER" id="PTHR22602:SF0">
    <property type="entry name" value="TRANSFERASE CAF17, MITOCHONDRIAL-RELATED"/>
    <property type="match status" value="1"/>
</dbReference>
<dbReference type="SUPFAM" id="SSF103025">
    <property type="entry name" value="Folate-binding domain"/>
    <property type="match status" value="1"/>
</dbReference>
<keyword evidence="3" id="KW-0496">Mitochondrion</keyword>
<evidence type="ECO:0000256" key="3">
    <source>
        <dbReference type="ARBA" id="ARBA00023128"/>
    </source>
</evidence>
<dbReference type="Gene3D" id="2.40.30.160">
    <property type="match status" value="1"/>
</dbReference>
<reference evidence="5 6" key="2">
    <citation type="journal article" date="2014" name="BMC Genomics">
        <title>An improved genome of the model marine alga Ostreococcus tauri unfolds by assessing Illumina de novo assemblies.</title>
        <authorList>
            <person name="Blanc-Mathieu R."/>
            <person name="Verhelst B."/>
            <person name="Derelle E."/>
            <person name="Rombauts S."/>
            <person name="Bouget F.Y."/>
            <person name="Carre I."/>
            <person name="Chateau A."/>
            <person name="Eyre-Walker A."/>
            <person name="Grimsley N."/>
            <person name="Moreau H."/>
            <person name="Piegu B."/>
            <person name="Rivals E."/>
            <person name="Schackwitz W."/>
            <person name="Van de Peer Y."/>
            <person name="Piganeau G."/>
        </authorList>
    </citation>
    <scope>NUCLEOTIDE SEQUENCE [LARGE SCALE GENOMIC DNA]</scope>
    <source>
        <strain evidence="6">OTTH 0595 / CCAP 157/2 / RCC745</strain>
    </source>
</reference>
<evidence type="ECO:0000256" key="1">
    <source>
        <dbReference type="ARBA" id="ARBA00004173"/>
    </source>
</evidence>
<dbReference type="AlphaFoldDB" id="A0A096P9B7"/>
<dbReference type="STRING" id="70448.A0A096P9B7"/>
<comment type="caution">
    <text evidence="5">The sequence shown here is derived from an EMBL/GenBank/DDBJ whole genome shotgun (WGS) entry which is preliminary data.</text>
</comment>
<reference evidence="6" key="1">
    <citation type="journal article" date="2006" name="Proc. Natl. Acad. Sci. U.S.A.">
        <title>Genome analysis of the smallest free-living eukaryote Ostreococcus tauri unveils many unique features.</title>
        <authorList>
            <person name="Derelle E."/>
            <person name="Ferraz C."/>
            <person name="Rombauts S."/>
            <person name="Rouze P."/>
            <person name="Worden A.Z."/>
            <person name="Robbens S."/>
            <person name="Partensky F."/>
            <person name="Degroeve S."/>
            <person name="Echeynie S."/>
            <person name="Cooke R."/>
            <person name="Saeys Y."/>
            <person name="Wuyts J."/>
            <person name="Jabbari K."/>
            <person name="Bowler C."/>
            <person name="Panaud O."/>
            <person name="Piegu B."/>
            <person name="Ball S.G."/>
            <person name="Ral J.-P."/>
            <person name="Bouget F.-Y."/>
            <person name="Piganeau G."/>
            <person name="De Baets B."/>
            <person name="Picard A."/>
            <person name="Delseny M."/>
            <person name="Demaille J."/>
            <person name="Van de Peer Y."/>
            <person name="Moreau H."/>
        </authorList>
    </citation>
    <scope>NUCLEOTIDE SEQUENCE [LARGE SCALE GENOMIC DNA]</scope>
    <source>
        <strain evidence="6">OTTH 0595 / CCAP 157/2 / RCC745</strain>
    </source>
</reference>
<dbReference type="GeneID" id="9838557"/>
<evidence type="ECO:0000256" key="2">
    <source>
        <dbReference type="ARBA" id="ARBA00022946"/>
    </source>
</evidence>
<dbReference type="InterPro" id="IPR045179">
    <property type="entry name" value="YgfZ/GcvT"/>
</dbReference>
<dbReference type="PANTHER" id="PTHR22602">
    <property type="entry name" value="TRANSFERASE CAF17, MITOCHONDRIAL-RELATED"/>
    <property type="match status" value="1"/>
</dbReference>
<dbReference type="InterPro" id="IPR017703">
    <property type="entry name" value="YgfZ/GCV_T_CS"/>
</dbReference>
<evidence type="ECO:0000313" key="5">
    <source>
        <dbReference type="EMBL" id="CEG00838.1"/>
    </source>
</evidence>
<evidence type="ECO:0000259" key="4">
    <source>
        <dbReference type="Pfam" id="PF25455"/>
    </source>
</evidence>
<accession>A0A096P9B7</accession>
<keyword evidence="6" id="KW-1185">Reference proteome</keyword>
<dbReference type="OrthoDB" id="498687at2759"/>
<dbReference type="Pfam" id="PF25455">
    <property type="entry name" value="Beta-barrel_CAF17_C"/>
    <property type="match status" value="1"/>
</dbReference>
<name>A0A096P9B7_OSTTA</name>
<organism evidence="5 6">
    <name type="scientific">Ostreococcus tauri</name>
    <name type="common">Marine green alga</name>
    <dbReference type="NCBI Taxonomy" id="70448"/>
    <lineage>
        <taxon>Eukaryota</taxon>
        <taxon>Viridiplantae</taxon>
        <taxon>Chlorophyta</taxon>
        <taxon>Mamiellophyceae</taxon>
        <taxon>Mamiellales</taxon>
        <taxon>Bathycoccaceae</taxon>
        <taxon>Ostreococcus</taxon>
    </lineage>
</organism>
<dbReference type="InParanoid" id="A0A096P9B7"/>
<proteinExistence type="predicted"/>
<dbReference type="RefSeq" id="XP_022840614.1">
    <property type="nucleotide sequence ID" value="XM_022983621.1"/>
</dbReference>
<dbReference type="EMBL" id="CAID01000020">
    <property type="protein sequence ID" value="CEG00838.1"/>
    <property type="molecule type" value="Genomic_DNA"/>
</dbReference>
<keyword evidence="2" id="KW-0809">Transit peptide</keyword>
<dbReference type="NCBIfam" id="TIGR03317">
    <property type="entry name" value="ygfZ_signature"/>
    <property type="match status" value="1"/>
</dbReference>
<comment type="subcellular location">
    <subcellularLocation>
        <location evidence="1">Mitochondrion</location>
    </subcellularLocation>
</comment>
<dbReference type="GO" id="GO:0005759">
    <property type="term" value="C:mitochondrial matrix"/>
    <property type="evidence" value="ECO:0007669"/>
    <property type="project" value="TreeGrafter"/>
</dbReference>
<dbReference type="Proteomes" id="UP000009170">
    <property type="component" value="Unassembled WGS sequence"/>
</dbReference>
<dbReference type="Gene3D" id="3.30.1360.120">
    <property type="entry name" value="Probable tRNA modification gtpase trme, domain 1"/>
    <property type="match status" value="1"/>
</dbReference>
<dbReference type="FunCoup" id="A0A096P9B7">
    <property type="interactions" value="1032"/>
</dbReference>
<gene>
    <name evidence="5" type="ORF">OT_ostta20g00360</name>
</gene>
<dbReference type="KEGG" id="ota:OT_ostta20g00360"/>
<dbReference type="InterPro" id="IPR027266">
    <property type="entry name" value="TrmE/GcvT-like"/>
</dbReference>